<feature type="region of interest" description="Disordered" evidence="4">
    <location>
        <begin position="190"/>
        <end position="242"/>
    </location>
</feature>
<dbReference type="SUPFAM" id="SSF50249">
    <property type="entry name" value="Nucleic acid-binding proteins"/>
    <property type="match status" value="1"/>
</dbReference>
<protein>
    <recommendedName>
        <fullName evidence="5">CST complex subunit Stn1 N-terminal domain-containing protein</fullName>
    </recommendedName>
</protein>
<keyword evidence="7" id="KW-1185">Reference proteome</keyword>
<dbReference type="GO" id="GO:0000781">
    <property type="term" value="C:chromosome, telomeric region"/>
    <property type="evidence" value="ECO:0007669"/>
    <property type="project" value="UniProtKB-SubCell"/>
</dbReference>
<evidence type="ECO:0000256" key="2">
    <source>
        <dbReference type="ARBA" id="ARBA00022454"/>
    </source>
</evidence>
<dbReference type="Pfam" id="PF10451">
    <property type="entry name" value="Stn1"/>
    <property type="match status" value="2"/>
</dbReference>
<feature type="compositionally biased region" description="Basic residues" evidence="4">
    <location>
        <begin position="230"/>
        <end position="242"/>
    </location>
</feature>
<comment type="caution">
    <text evidence="6">The sequence shown here is derived from an EMBL/GenBank/DDBJ whole genome shotgun (WGS) entry which is preliminary data.</text>
</comment>
<dbReference type="Proteomes" id="UP000813444">
    <property type="component" value="Unassembled WGS sequence"/>
</dbReference>
<evidence type="ECO:0000313" key="6">
    <source>
        <dbReference type="EMBL" id="KAH7312373.1"/>
    </source>
</evidence>
<feature type="compositionally biased region" description="Polar residues" evidence="4">
    <location>
        <begin position="209"/>
        <end position="219"/>
    </location>
</feature>
<name>A0A8K0SN47_9HYPO</name>
<gene>
    <name evidence="6" type="ORF">B0I35DRAFT_411104</name>
</gene>
<evidence type="ECO:0000256" key="3">
    <source>
        <dbReference type="ARBA" id="ARBA00022895"/>
    </source>
</evidence>
<evidence type="ECO:0000256" key="1">
    <source>
        <dbReference type="ARBA" id="ARBA00004574"/>
    </source>
</evidence>
<reference evidence="6" key="1">
    <citation type="journal article" date="2021" name="Nat. Commun.">
        <title>Genetic determinants of endophytism in the Arabidopsis root mycobiome.</title>
        <authorList>
            <person name="Mesny F."/>
            <person name="Miyauchi S."/>
            <person name="Thiergart T."/>
            <person name="Pickel B."/>
            <person name="Atanasova L."/>
            <person name="Karlsson M."/>
            <person name="Huettel B."/>
            <person name="Barry K.W."/>
            <person name="Haridas S."/>
            <person name="Chen C."/>
            <person name="Bauer D."/>
            <person name="Andreopoulos W."/>
            <person name="Pangilinan J."/>
            <person name="LaButti K."/>
            <person name="Riley R."/>
            <person name="Lipzen A."/>
            <person name="Clum A."/>
            <person name="Drula E."/>
            <person name="Henrissat B."/>
            <person name="Kohler A."/>
            <person name="Grigoriev I.V."/>
            <person name="Martin F.M."/>
            <person name="Hacquard S."/>
        </authorList>
    </citation>
    <scope>NUCLEOTIDE SEQUENCE</scope>
    <source>
        <strain evidence="6">MPI-CAGE-CH-0235</strain>
    </source>
</reference>
<evidence type="ECO:0000313" key="7">
    <source>
        <dbReference type="Proteomes" id="UP000813444"/>
    </source>
</evidence>
<organism evidence="6 7">
    <name type="scientific">Stachybotrys elegans</name>
    <dbReference type="NCBI Taxonomy" id="80388"/>
    <lineage>
        <taxon>Eukaryota</taxon>
        <taxon>Fungi</taxon>
        <taxon>Dikarya</taxon>
        <taxon>Ascomycota</taxon>
        <taxon>Pezizomycotina</taxon>
        <taxon>Sordariomycetes</taxon>
        <taxon>Hypocreomycetidae</taxon>
        <taxon>Hypocreales</taxon>
        <taxon>Stachybotryaceae</taxon>
        <taxon>Stachybotrys</taxon>
    </lineage>
</organism>
<dbReference type="InterPro" id="IPR012340">
    <property type="entry name" value="NA-bd_OB-fold"/>
</dbReference>
<feature type="domain" description="CST complex subunit Stn1 N-terminal" evidence="5">
    <location>
        <begin position="123"/>
        <end position="196"/>
    </location>
</feature>
<dbReference type="InterPro" id="IPR018856">
    <property type="entry name" value="Stn1_N"/>
</dbReference>
<accession>A0A8K0SN47</accession>
<dbReference type="Gene3D" id="2.40.50.140">
    <property type="entry name" value="Nucleic acid-binding proteins"/>
    <property type="match status" value="1"/>
</dbReference>
<evidence type="ECO:0000259" key="5">
    <source>
        <dbReference type="Pfam" id="PF10451"/>
    </source>
</evidence>
<dbReference type="AlphaFoldDB" id="A0A8K0SN47"/>
<feature type="domain" description="CST complex subunit Stn1 N-terminal" evidence="5">
    <location>
        <begin position="45"/>
        <end position="97"/>
    </location>
</feature>
<keyword evidence="2" id="KW-0158">Chromosome</keyword>
<dbReference type="OrthoDB" id="77828at2759"/>
<keyword evidence="3" id="KW-0779">Telomere</keyword>
<evidence type="ECO:0000256" key="4">
    <source>
        <dbReference type="SAM" id="MobiDB-lite"/>
    </source>
</evidence>
<comment type="subcellular location">
    <subcellularLocation>
        <location evidence="1">Chromosome</location>
        <location evidence="1">Telomere</location>
    </subcellularLocation>
</comment>
<dbReference type="EMBL" id="JAGPNK010000010">
    <property type="protein sequence ID" value="KAH7312373.1"/>
    <property type="molecule type" value="Genomic_DNA"/>
</dbReference>
<sequence>MSKQISVELYPRYCFHLAPTFNTWCLLTVKEIHDLHQPAEFEGERFFFFGRLPVKWVRIVGVVVAVDDFAGMRVFTVDDSSGACIEAAKAIPSNASIANAIADSTKVATELPKPSHAQGEPDVGSVVDVKGQLMTFRENTQIKVEKMVCLQTTAQELALWNKRTKFRREVLEQPWELRGRDIRRCRKEAERADYEEEKKKKHLKALTEGATNRFHQPGTSHAGRTEHAKQVRLHASRKPTYR</sequence>
<proteinExistence type="predicted"/>